<keyword evidence="2" id="KW-1185">Reference proteome</keyword>
<accession>A0A1G7LV98</accession>
<reference evidence="2" key="1">
    <citation type="submission" date="2016-10" db="EMBL/GenBank/DDBJ databases">
        <authorList>
            <person name="Varghese N."/>
            <person name="Submissions S."/>
        </authorList>
    </citation>
    <scope>NUCLEOTIDE SEQUENCE [LARGE SCALE GENOMIC DNA]</scope>
    <source>
        <strain evidence="2">IBRC-M 10760</strain>
    </source>
</reference>
<dbReference type="EMBL" id="FNBK01000007">
    <property type="protein sequence ID" value="SDF53415.1"/>
    <property type="molecule type" value="Genomic_DNA"/>
</dbReference>
<sequence length="36" mass="3831">MCLPTLQTCAEDGCDRVAMTGSRVCFGHAETEEIVG</sequence>
<dbReference type="Proteomes" id="UP000199076">
    <property type="component" value="Unassembled WGS sequence"/>
</dbReference>
<evidence type="ECO:0000313" key="2">
    <source>
        <dbReference type="Proteomes" id="UP000199076"/>
    </source>
</evidence>
<dbReference type="STRING" id="660518.SAMN05216218_10737"/>
<gene>
    <name evidence="1" type="ORF">SAMN05216218_10737</name>
</gene>
<protein>
    <submittedName>
        <fullName evidence="1">Uncharacterized protein</fullName>
    </submittedName>
</protein>
<name>A0A1G7LV98_9EURY</name>
<proteinExistence type="predicted"/>
<organism evidence="1 2">
    <name type="scientific">Halorientalis regularis</name>
    <dbReference type="NCBI Taxonomy" id="660518"/>
    <lineage>
        <taxon>Archaea</taxon>
        <taxon>Methanobacteriati</taxon>
        <taxon>Methanobacteriota</taxon>
        <taxon>Stenosarchaea group</taxon>
        <taxon>Halobacteria</taxon>
        <taxon>Halobacteriales</taxon>
        <taxon>Haloarculaceae</taxon>
        <taxon>Halorientalis</taxon>
    </lineage>
</organism>
<evidence type="ECO:0000313" key="1">
    <source>
        <dbReference type="EMBL" id="SDF53415.1"/>
    </source>
</evidence>
<dbReference type="AlphaFoldDB" id="A0A1G7LV98"/>